<dbReference type="SUPFAM" id="SSF81901">
    <property type="entry name" value="HCP-like"/>
    <property type="match status" value="3"/>
</dbReference>
<feature type="region of interest" description="Disordered" evidence="2">
    <location>
        <begin position="694"/>
        <end position="741"/>
    </location>
</feature>
<sequence>YAKSFFQTLFLSGPPTSGNEKAPINGGPLYQAVQLLQHAADEGNSDALFLLAEMNFHGNYSHPRNYTEAFHRYQQLATLTGNATAQHMVGFMYSTGIGGVVEKDQAKAMLYYTFAAEGGHVRSQMAIAYRHHSGIGTPRNCDEAVHYYQRVADEVIKFLRSGPPGNHMMEKSSYRIVDDHGGIYGEGASVSSSGPNAMTATANSDAHASIDDVLEYLDLMYRKGDLKAALQLAKMYYDGSRKTKRDLALAKQYFLEVARQNWPKGKAKADVSASTEKYASKAAGFLGRMFLRGEGVPQDFDVAQIWFKRGASNGDAVSQYSLGIMYLDGLGVPQDTVKAAEYFGPAADQDLAAAQVRLGALFLDQGDVNTAIKYFDLAARHGHVEAYYYLAELTHQGIGREKSCTMASMYYKIVSEKAESILASFKEANEAYDNGDLETALVNFMLAAEQGFETAQANVAYLLDMTIPRFSLPSLVSTLKIKNPVAATSDLALLYWTRSAKQSNIDSLVKMGDYYLEGHGTKPDREKAAACYQAAAETHQSAQAYWNLGWMYENGIGIEQDFHLAKRFYDHALETNKEAFLPVTLALFKLRARSFWNTITNGNIKSIQDEPAVVRKTWSEWLTAFLEADAAYHAEDHIFENDDWDSLDPMPGGDDSFYADGDIDDGILESLAIIALAGALALLVVYRRRRADERNGNGNANGGANGNVVPGNQAQVQPDGGLFPQPGDPEFPGWAVGGVGH</sequence>
<reference evidence="4" key="1">
    <citation type="journal article" date="2020" name="Stud. Mycol.">
        <title>101 Dothideomycetes genomes: a test case for predicting lifestyles and emergence of pathogens.</title>
        <authorList>
            <person name="Haridas S."/>
            <person name="Albert R."/>
            <person name="Binder M."/>
            <person name="Bloem J."/>
            <person name="Labutti K."/>
            <person name="Salamov A."/>
            <person name="Andreopoulos B."/>
            <person name="Baker S."/>
            <person name="Barry K."/>
            <person name="Bills G."/>
            <person name="Bluhm B."/>
            <person name="Cannon C."/>
            <person name="Castanera R."/>
            <person name="Culley D."/>
            <person name="Daum C."/>
            <person name="Ezra D."/>
            <person name="Gonzalez J."/>
            <person name="Henrissat B."/>
            <person name="Kuo A."/>
            <person name="Liang C."/>
            <person name="Lipzen A."/>
            <person name="Lutzoni F."/>
            <person name="Magnuson J."/>
            <person name="Mondo S."/>
            <person name="Nolan M."/>
            <person name="Ohm R."/>
            <person name="Pangilinan J."/>
            <person name="Park H.-J."/>
            <person name="Ramirez L."/>
            <person name="Alfaro M."/>
            <person name="Sun H."/>
            <person name="Tritt A."/>
            <person name="Yoshinaga Y."/>
            <person name="Zwiers L.-H."/>
            <person name="Turgeon B."/>
            <person name="Goodwin S."/>
            <person name="Spatafora J."/>
            <person name="Crous P."/>
            <person name="Grigoriev I."/>
        </authorList>
    </citation>
    <scope>NUCLEOTIDE SEQUENCE</scope>
    <source>
        <strain evidence="4">CBS 130266</strain>
    </source>
</reference>
<comment type="caution">
    <text evidence="4">The sequence shown here is derived from an EMBL/GenBank/DDBJ whole genome shotgun (WGS) entry which is preliminary data.</text>
</comment>
<dbReference type="PANTHER" id="PTHR11102:SF147">
    <property type="entry name" value="SEL1L ADAPTOR SUBUNIT OF ERAD E3 UBIQUITIN LIGASE"/>
    <property type="match status" value="1"/>
</dbReference>
<dbReference type="AlphaFoldDB" id="A0A9P4NES9"/>
<dbReference type="InterPro" id="IPR050767">
    <property type="entry name" value="Sel1_AlgK"/>
</dbReference>
<dbReference type="SMART" id="SM00671">
    <property type="entry name" value="SEL1"/>
    <property type="match status" value="10"/>
</dbReference>
<dbReference type="Proteomes" id="UP000800235">
    <property type="component" value="Unassembled WGS sequence"/>
</dbReference>
<name>A0A9P4NES9_9PEZI</name>
<dbReference type="Pfam" id="PF08238">
    <property type="entry name" value="Sel1"/>
    <property type="match status" value="10"/>
</dbReference>
<accession>A0A9P4NES9</accession>
<gene>
    <name evidence="4" type="ORF">EJ08DRAFT_600053</name>
</gene>
<dbReference type="GO" id="GO:0005789">
    <property type="term" value="C:endoplasmic reticulum membrane"/>
    <property type="evidence" value="ECO:0007669"/>
    <property type="project" value="TreeGrafter"/>
</dbReference>
<evidence type="ECO:0000256" key="2">
    <source>
        <dbReference type="SAM" id="MobiDB-lite"/>
    </source>
</evidence>
<evidence type="ECO:0000313" key="4">
    <source>
        <dbReference type="EMBL" id="KAF2417431.1"/>
    </source>
</evidence>
<keyword evidence="3" id="KW-0472">Membrane</keyword>
<dbReference type="PANTHER" id="PTHR11102">
    <property type="entry name" value="SEL-1-LIKE PROTEIN"/>
    <property type="match status" value="1"/>
</dbReference>
<feature type="non-terminal residue" evidence="4">
    <location>
        <position position="1"/>
    </location>
</feature>
<organism evidence="4 5">
    <name type="scientific">Tothia fuscella</name>
    <dbReference type="NCBI Taxonomy" id="1048955"/>
    <lineage>
        <taxon>Eukaryota</taxon>
        <taxon>Fungi</taxon>
        <taxon>Dikarya</taxon>
        <taxon>Ascomycota</taxon>
        <taxon>Pezizomycotina</taxon>
        <taxon>Dothideomycetes</taxon>
        <taxon>Pleosporomycetidae</taxon>
        <taxon>Venturiales</taxon>
        <taxon>Cylindrosympodiaceae</taxon>
        <taxon>Tothia</taxon>
    </lineage>
</organism>
<dbReference type="OrthoDB" id="27934at2759"/>
<dbReference type="InterPro" id="IPR011990">
    <property type="entry name" value="TPR-like_helical_dom_sf"/>
</dbReference>
<dbReference type="GO" id="GO:0036503">
    <property type="term" value="P:ERAD pathway"/>
    <property type="evidence" value="ECO:0007669"/>
    <property type="project" value="TreeGrafter"/>
</dbReference>
<evidence type="ECO:0000256" key="3">
    <source>
        <dbReference type="SAM" id="Phobius"/>
    </source>
</evidence>
<dbReference type="Gene3D" id="1.25.40.10">
    <property type="entry name" value="Tetratricopeptide repeat domain"/>
    <property type="match status" value="2"/>
</dbReference>
<feature type="transmembrane region" description="Helical" evidence="3">
    <location>
        <begin position="666"/>
        <end position="686"/>
    </location>
</feature>
<keyword evidence="5" id="KW-1185">Reference proteome</keyword>
<keyword evidence="3" id="KW-1133">Transmembrane helix</keyword>
<dbReference type="EMBL" id="MU007140">
    <property type="protein sequence ID" value="KAF2417431.1"/>
    <property type="molecule type" value="Genomic_DNA"/>
</dbReference>
<protein>
    <submittedName>
        <fullName evidence="4">HCP-like protein</fullName>
    </submittedName>
</protein>
<dbReference type="InterPro" id="IPR006597">
    <property type="entry name" value="Sel1-like"/>
</dbReference>
<evidence type="ECO:0000313" key="5">
    <source>
        <dbReference type="Proteomes" id="UP000800235"/>
    </source>
</evidence>
<comment type="similarity">
    <text evidence="1">Belongs to the sel-1 family.</text>
</comment>
<keyword evidence="3" id="KW-0812">Transmembrane</keyword>
<proteinExistence type="inferred from homology"/>
<evidence type="ECO:0000256" key="1">
    <source>
        <dbReference type="ARBA" id="ARBA00038101"/>
    </source>
</evidence>